<reference evidence="3" key="1">
    <citation type="journal article" date="2021" name="Nat. Commun.">
        <title>Genetic determinants of endophytism in the Arabidopsis root mycobiome.</title>
        <authorList>
            <person name="Mesny F."/>
            <person name="Miyauchi S."/>
            <person name="Thiergart T."/>
            <person name="Pickel B."/>
            <person name="Atanasova L."/>
            <person name="Karlsson M."/>
            <person name="Huettel B."/>
            <person name="Barry K.W."/>
            <person name="Haridas S."/>
            <person name="Chen C."/>
            <person name="Bauer D."/>
            <person name="Andreopoulos W."/>
            <person name="Pangilinan J."/>
            <person name="LaButti K."/>
            <person name="Riley R."/>
            <person name="Lipzen A."/>
            <person name="Clum A."/>
            <person name="Drula E."/>
            <person name="Henrissat B."/>
            <person name="Kohler A."/>
            <person name="Grigoriev I.V."/>
            <person name="Martin F.M."/>
            <person name="Hacquard S."/>
        </authorList>
    </citation>
    <scope>NUCLEOTIDE SEQUENCE</scope>
    <source>
        <strain evidence="3">MPI-SDFR-AT-0120</strain>
    </source>
</reference>
<dbReference type="AlphaFoldDB" id="A0A8K0VW11"/>
<gene>
    <name evidence="3" type="ORF">FB567DRAFT_97526</name>
</gene>
<organism evidence="3 4">
    <name type="scientific">Paraphoma chrysanthemicola</name>
    <dbReference type="NCBI Taxonomy" id="798071"/>
    <lineage>
        <taxon>Eukaryota</taxon>
        <taxon>Fungi</taxon>
        <taxon>Dikarya</taxon>
        <taxon>Ascomycota</taxon>
        <taxon>Pezizomycotina</taxon>
        <taxon>Dothideomycetes</taxon>
        <taxon>Pleosporomycetidae</taxon>
        <taxon>Pleosporales</taxon>
        <taxon>Pleosporineae</taxon>
        <taxon>Phaeosphaeriaceae</taxon>
        <taxon>Paraphoma</taxon>
    </lineage>
</organism>
<dbReference type="Proteomes" id="UP000813461">
    <property type="component" value="Unassembled WGS sequence"/>
</dbReference>
<dbReference type="Pfam" id="PF06985">
    <property type="entry name" value="HET"/>
    <property type="match status" value="1"/>
</dbReference>
<evidence type="ECO:0000313" key="4">
    <source>
        <dbReference type="Proteomes" id="UP000813461"/>
    </source>
</evidence>
<name>A0A8K0VW11_9PLEO</name>
<feature type="domain" description="Heterokaryon incompatibility" evidence="2">
    <location>
        <begin position="1"/>
        <end position="112"/>
    </location>
</feature>
<keyword evidence="4" id="KW-1185">Reference proteome</keyword>
<dbReference type="OrthoDB" id="194358at2759"/>
<feature type="region of interest" description="Disordered" evidence="1">
    <location>
        <begin position="40"/>
        <end position="59"/>
    </location>
</feature>
<comment type="caution">
    <text evidence="3">The sequence shown here is derived from an EMBL/GenBank/DDBJ whole genome shotgun (WGS) entry which is preliminary data.</text>
</comment>
<evidence type="ECO:0000256" key="1">
    <source>
        <dbReference type="SAM" id="MobiDB-lite"/>
    </source>
</evidence>
<evidence type="ECO:0000313" key="3">
    <source>
        <dbReference type="EMBL" id="KAH7082060.1"/>
    </source>
</evidence>
<evidence type="ECO:0000259" key="2">
    <source>
        <dbReference type="Pfam" id="PF06985"/>
    </source>
</evidence>
<dbReference type="EMBL" id="JAGMVJ010000014">
    <property type="protein sequence ID" value="KAH7082060.1"/>
    <property type="molecule type" value="Genomic_DNA"/>
</dbReference>
<sequence>MARIYGLAQRVVVWLGEEKDDSTLALRQLEASALKAENPYTVTELSDDEDEDSHTRKRRVTDVYRTLDGPSGVRAGTQHSLHDREGWHRKRTNAISALLNRVYFRRVWVLQEMAAAHSLIFKCGDAEIPGHRVRQGLVAFNIHYLKGSLELQSRICPILSLLAHSFIRKRERGDQHLDLQPLVELIDTFHIHEACNPRDKIYAMLGMCSDHEAAAAPSPDYSISWPDLLENLARFVFGLENQIRIHCDPNLIFLQCTAYFVGTVTGIERQEYWDDSQTIQCDTTKSALEQILQVDPSRRPYRRFRLRRSKNAIQVNDTLLLSQATYKVLVVRSVRNYSRIAMVTDSTLTSYDWHPLYYVKDNIEGLPLQIATVTNLLWSWDQEITRGCDSVDVENYVTW</sequence>
<dbReference type="InterPro" id="IPR010730">
    <property type="entry name" value="HET"/>
</dbReference>
<dbReference type="PANTHER" id="PTHR24148">
    <property type="entry name" value="ANKYRIN REPEAT DOMAIN-CONTAINING PROTEIN 39 HOMOLOG-RELATED"/>
    <property type="match status" value="1"/>
</dbReference>
<dbReference type="PANTHER" id="PTHR24148:SF78">
    <property type="entry name" value="HETEROKARYON INCOMPATIBILITY DOMAIN-CONTAINING PROTEIN"/>
    <property type="match status" value="1"/>
</dbReference>
<protein>
    <recommendedName>
        <fullName evidence="2">Heterokaryon incompatibility domain-containing protein</fullName>
    </recommendedName>
</protein>
<dbReference type="InterPro" id="IPR052895">
    <property type="entry name" value="HetReg/Transcr_Mod"/>
</dbReference>
<accession>A0A8K0VW11</accession>
<proteinExistence type="predicted"/>